<accession>A0ABC9DB70</accession>
<evidence type="ECO:0000313" key="4">
    <source>
        <dbReference type="Proteomes" id="UP001497457"/>
    </source>
</evidence>
<keyword evidence="1" id="KW-0732">Signal</keyword>
<dbReference type="AlphaFoldDB" id="A0ABC9DB70"/>
<reference evidence="3 4" key="1">
    <citation type="submission" date="2024-10" db="EMBL/GenBank/DDBJ databases">
        <authorList>
            <person name="Ryan C."/>
        </authorList>
    </citation>
    <scope>NUCLEOTIDE SEQUENCE [LARGE SCALE GENOMIC DNA]</scope>
</reference>
<name>A0ABC9DB70_9POAL</name>
<dbReference type="Proteomes" id="UP001497457">
    <property type="component" value="Chromosome 31b"/>
</dbReference>
<gene>
    <name evidence="2" type="ORF">URODEC1_LOCUS82678</name>
    <name evidence="3" type="ORF">URODEC1_LOCUS83502</name>
</gene>
<dbReference type="EMBL" id="OZ075142">
    <property type="protein sequence ID" value="CAL5035458.1"/>
    <property type="molecule type" value="Genomic_DNA"/>
</dbReference>
<protein>
    <submittedName>
        <fullName evidence="3">Uncharacterized protein</fullName>
    </submittedName>
</protein>
<evidence type="ECO:0000256" key="1">
    <source>
        <dbReference type="SAM" id="SignalP"/>
    </source>
</evidence>
<feature type="signal peptide" evidence="1">
    <location>
        <begin position="1"/>
        <end position="18"/>
    </location>
</feature>
<evidence type="ECO:0000313" key="2">
    <source>
        <dbReference type="EMBL" id="CAL5033453.1"/>
    </source>
</evidence>
<organism evidence="3 4">
    <name type="scientific">Urochloa decumbens</name>
    <dbReference type="NCBI Taxonomy" id="240449"/>
    <lineage>
        <taxon>Eukaryota</taxon>
        <taxon>Viridiplantae</taxon>
        <taxon>Streptophyta</taxon>
        <taxon>Embryophyta</taxon>
        <taxon>Tracheophyta</taxon>
        <taxon>Spermatophyta</taxon>
        <taxon>Magnoliopsida</taxon>
        <taxon>Liliopsida</taxon>
        <taxon>Poales</taxon>
        <taxon>Poaceae</taxon>
        <taxon>PACMAD clade</taxon>
        <taxon>Panicoideae</taxon>
        <taxon>Panicodae</taxon>
        <taxon>Paniceae</taxon>
        <taxon>Melinidinae</taxon>
        <taxon>Urochloa</taxon>
    </lineage>
</organism>
<dbReference type="EMBL" id="OZ075141">
    <property type="protein sequence ID" value="CAL5033453.1"/>
    <property type="molecule type" value="Genomic_DNA"/>
</dbReference>
<sequence>MKSTKVTLVLLMAELCTTAYFDHASSHGTEAEETTLLANSYASKDGTSSAAGGMNLGRKLMAGSTIVDSVNSVSTMDSNRGITIQQYRDLMSQICRRS</sequence>
<feature type="chain" id="PRO_5044721781" evidence="1">
    <location>
        <begin position="19"/>
        <end position="98"/>
    </location>
</feature>
<proteinExistence type="predicted"/>
<evidence type="ECO:0000313" key="3">
    <source>
        <dbReference type="EMBL" id="CAL5035458.1"/>
    </source>
</evidence>
<dbReference type="Proteomes" id="UP001497457">
    <property type="component" value="Chromosome 32b"/>
</dbReference>
<keyword evidence="4" id="KW-1185">Reference proteome</keyword>